<dbReference type="Proteomes" id="UP000274504">
    <property type="component" value="Unassembled WGS sequence"/>
</dbReference>
<gene>
    <name evidence="7" type="ORF">HDID_LOCUS4046</name>
</gene>
<keyword evidence="6" id="KW-0812">Transmembrane</keyword>
<organism evidence="9">
    <name type="scientific">Hymenolepis diminuta</name>
    <name type="common">Rat tapeworm</name>
    <dbReference type="NCBI Taxonomy" id="6216"/>
    <lineage>
        <taxon>Eukaryota</taxon>
        <taxon>Metazoa</taxon>
        <taxon>Spiralia</taxon>
        <taxon>Lophotrochozoa</taxon>
        <taxon>Platyhelminthes</taxon>
        <taxon>Cestoda</taxon>
        <taxon>Eucestoda</taxon>
        <taxon>Cyclophyllidea</taxon>
        <taxon>Hymenolepididae</taxon>
        <taxon>Hymenolepis</taxon>
    </lineage>
</organism>
<protein>
    <submittedName>
        <fullName evidence="9">Choline/ethanolaminephosphotransferase 1-like</fullName>
    </submittedName>
</protein>
<feature type="transmembrane region" description="Helical" evidence="6">
    <location>
        <begin position="73"/>
        <end position="92"/>
    </location>
</feature>
<feature type="transmembrane region" description="Helical" evidence="6">
    <location>
        <begin position="212"/>
        <end position="231"/>
    </location>
</feature>
<dbReference type="PROSITE" id="PS00379">
    <property type="entry name" value="CDP_ALCOHOL_P_TRANSF"/>
    <property type="match status" value="1"/>
</dbReference>
<sequence length="300" mass="34302">MKRGARSHKYACIDTSPLSNYVMHPFWNYIVHYCPRWLAPNTLTVLGFGLTVLNFLILTKYDWDLKSPYETPRFIWLISAFLTFLSHTLDGIDGKQARRLGLSSPLGELMDHCCDAWTAAFFPPILFSLFAGQIESSILFYCEWFIIIGFLLAHWEKSITGVLYLPWSYDIGQVATVFLFLVTFIASPSIWLKPLPFFKRTVPQIIPYFAHGVFWFFAIPISVVNIVIACFRDRSKVPTWDGLVRPLVGTVFVFVTSWIWMLRSPTDVMAHSPRLFLLCGGTLAANIIVSPNPILYILLT</sequence>
<dbReference type="GO" id="GO:0004307">
    <property type="term" value="F:ethanolaminephosphotransferase activity"/>
    <property type="evidence" value="ECO:0007669"/>
    <property type="project" value="TreeGrafter"/>
</dbReference>
<evidence type="ECO:0000256" key="4">
    <source>
        <dbReference type="ARBA" id="ARBA00023136"/>
    </source>
</evidence>
<comment type="similarity">
    <text evidence="2 5">Belongs to the CDP-alcohol phosphatidyltransferase class-I family.</text>
</comment>
<feature type="transmembrane region" description="Helical" evidence="6">
    <location>
        <begin position="138"/>
        <end position="155"/>
    </location>
</feature>
<feature type="transmembrane region" description="Helical" evidence="6">
    <location>
        <begin position="43"/>
        <end position="61"/>
    </location>
</feature>
<dbReference type="GO" id="GO:0006646">
    <property type="term" value="P:phosphatidylethanolamine biosynthetic process"/>
    <property type="evidence" value="ECO:0007669"/>
    <property type="project" value="TreeGrafter"/>
</dbReference>
<dbReference type="AlphaFoldDB" id="A0A158QDZ1"/>
<dbReference type="EMBL" id="UYSG01001404">
    <property type="protein sequence ID" value="VDL43014.1"/>
    <property type="molecule type" value="Genomic_DNA"/>
</dbReference>
<dbReference type="OrthoDB" id="196717at2759"/>
<evidence type="ECO:0000313" key="9">
    <source>
        <dbReference type="WBParaSite" id="HDID_0000404801-mRNA-1"/>
    </source>
</evidence>
<keyword evidence="4 6" id="KW-0472">Membrane</keyword>
<dbReference type="GO" id="GO:0005789">
    <property type="term" value="C:endoplasmic reticulum membrane"/>
    <property type="evidence" value="ECO:0007669"/>
    <property type="project" value="TreeGrafter"/>
</dbReference>
<evidence type="ECO:0000256" key="3">
    <source>
        <dbReference type="ARBA" id="ARBA00022679"/>
    </source>
</evidence>
<proteinExistence type="inferred from homology"/>
<dbReference type="STRING" id="6216.A0A158QDZ1"/>
<evidence type="ECO:0000256" key="5">
    <source>
        <dbReference type="RuleBase" id="RU003750"/>
    </source>
</evidence>
<dbReference type="PANTHER" id="PTHR10414">
    <property type="entry name" value="ETHANOLAMINEPHOSPHOTRANSFERASE"/>
    <property type="match status" value="1"/>
</dbReference>
<reference evidence="7 8" key="2">
    <citation type="submission" date="2018-11" db="EMBL/GenBank/DDBJ databases">
        <authorList>
            <consortium name="Pathogen Informatics"/>
        </authorList>
    </citation>
    <scope>NUCLEOTIDE SEQUENCE [LARGE SCALE GENOMIC DNA]</scope>
</reference>
<dbReference type="InterPro" id="IPR000462">
    <property type="entry name" value="CDP-OH_P_trans"/>
</dbReference>
<dbReference type="GO" id="GO:0005794">
    <property type="term" value="C:Golgi apparatus"/>
    <property type="evidence" value="ECO:0007669"/>
    <property type="project" value="TreeGrafter"/>
</dbReference>
<keyword evidence="3 5" id="KW-0808">Transferase</keyword>
<evidence type="ECO:0000313" key="7">
    <source>
        <dbReference type="EMBL" id="VDL43014.1"/>
    </source>
</evidence>
<feature type="transmembrane region" description="Helical" evidence="6">
    <location>
        <begin position="275"/>
        <end position="299"/>
    </location>
</feature>
<comment type="subcellular location">
    <subcellularLocation>
        <location evidence="1">Membrane</location>
    </subcellularLocation>
</comment>
<dbReference type="WBParaSite" id="HDID_0000404801-mRNA-1">
    <property type="protein sequence ID" value="HDID_0000404801-mRNA-1"/>
    <property type="gene ID" value="HDID_0000404801"/>
</dbReference>
<evidence type="ECO:0000313" key="8">
    <source>
        <dbReference type="Proteomes" id="UP000274504"/>
    </source>
</evidence>
<dbReference type="InterPro" id="IPR014472">
    <property type="entry name" value="CHOPT"/>
</dbReference>
<dbReference type="InterPro" id="IPR048254">
    <property type="entry name" value="CDP_ALCOHOL_P_TRANSF_CS"/>
</dbReference>
<accession>A0A158QDZ1</accession>
<evidence type="ECO:0000256" key="6">
    <source>
        <dbReference type="SAM" id="Phobius"/>
    </source>
</evidence>
<feature type="transmembrane region" description="Helical" evidence="6">
    <location>
        <begin position="243"/>
        <end position="263"/>
    </location>
</feature>
<name>A0A158QDZ1_HYMDI</name>
<dbReference type="InterPro" id="IPR043130">
    <property type="entry name" value="CDP-OH_PTrfase_TM_dom"/>
</dbReference>
<reference evidence="9" key="1">
    <citation type="submission" date="2016-04" db="UniProtKB">
        <authorList>
            <consortium name="WormBaseParasite"/>
        </authorList>
    </citation>
    <scope>IDENTIFICATION</scope>
</reference>
<keyword evidence="6" id="KW-1133">Transmembrane helix</keyword>
<evidence type="ECO:0000256" key="2">
    <source>
        <dbReference type="ARBA" id="ARBA00010441"/>
    </source>
</evidence>
<feature type="transmembrane region" description="Helical" evidence="6">
    <location>
        <begin position="167"/>
        <end position="192"/>
    </location>
</feature>
<dbReference type="PANTHER" id="PTHR10414:SF71">
    <property type="entry name" value="FI05338P"/>
    <property type="match status" value="1"/>
</dbReference>
<dbReference type="Pfam" id="PF01066">
    <property type="entry name" value="CDP-OH_P_transf"/>
    <property type="match status" value="1"/>
</dbReference>
<evidence type="ECO:0000256" key="1">
    <source>
        <dbReference type="ARBA" id="ARBA00004370"/>
    </source>
</evidence>
<dbReference type="Gene3D" id="1.20.120.1760">
    <property type="match status" value="1"/>
</dbReference>